<dbReference type="Gene3D" id="1.50.40.10">
    <property type="entry name" value="Mitochondrial carrier domain"/>
    <property type="match status" value="1"/>
</dbReference>
<name>A0AAE1UTU7_9SOLA</name>
<gene>
    <name evidence="10" type="ORF">RND71_044006</name>
</gene>
<keyword evidence="5" id="KW-0677">Repeat</keyword>
<evidence type="ECO:0000256" key="9">
    <source>
        <dbReference type="RuleBase" id="RU000488"/>
    </source>
</evidence>
<dbReference type="Pfam" id="PF00153">
    <property type="entry name" value="Mito_carr"/>
    <property type="match status" value="3"/>
</dbReference>
<evidence type="ECO:0008006" key="12">
    <source>
        <dbReference type="Google" id="ProtNLM"/>
    </source>
</evidence>
<dbReference type="PANTHER" id="PTHR45618">
    <property type="entry name" value="MITOCHONDRIAL DICARBOXYLATE CARRIER-RELATED"/>
    <property type="match status" value="1"/>
</dbReference>
<dbReference type="SUPFAM" id="SSF103506">
    <property type="entry name" value="Mitochondrial carrier"/>
    <property type="match status" value="1"/>
</dbReference>
<comment type="subcellular location">
    <subcellularLocation>
        <location evidence="1">Membrane</location>
        <topology evidence="1">Multi-pass membrane protein</topology>
    </subcellularLocation>
</comment>
<dbReference type="PROSITE" id="PS50920">
    <property type="entry name" value="SOLCAR"/>
    <property type="match status" value="3"/>
</dbReference>
<evidence type="ECO:0000256" key="4">
    <source>
        <dbReference type="ARBA" id="ARBA00022692"/>
    </source>
</evidence>
<keyword evidence="4 8" id="KW-0812">Transmembrane</keyword>
<evidence type="ECO:0000313" key="10">
    <source>
        <dbReference type="EMBL" id="KAK4337180.1"/>
    </source>
</evidence>
<keyword evidence="7 8" id="KW-0472">Membrane</keyword>
<comment type="similarity">
    <text evidence="2 9">Belongs to the mitochondrial carrier (TC 2.A.29) family.</text>
</comment>
<evidence type="ECO:0000256" key="8">
    <source>
        <dbReference type="PROSITE-ProRule" id="PRU00282"/>
    </source>
</evidence>
<accession>A0AAE1UTU7</accession>
<keyword evidence="11" id="KW-1185">Reference proteome</keyword>
<dbReference type="EMBL" id="JAVYJV010000049">
    <property type="protein sequence ID" value="KAK4337180.1"/>
    <property type="molecule type" value="Genomic_DNA"/>
</dbReference>
<reference evidence="10" key="1">
    <citation type="submission" date="2023-12" db="EMBL/GenBank/DDBJ databases">
        <title>Genome assembly of Anisodus tanguticus.</title>
        <authorList>
            <person name="Wang Y.-J."/>
        </authorList>
    </citation>
    <scope>NUCLEOTIDE SEQUENCE</scope>
    <source>
        <strain evidence="10">KB-2021</strain>
        <tissue evidence="10">Leaf</tissue>
    </source>
</reference>
<evidence type="ECO:0000256" key="6">
    <source>
        <dbReference type="ARBA" id="ARBA00022989"/>
    </source>
</evidence>
<evidence type="ECO:0000313" key="11">
    <source>
        <dbReference type="Proteomes" id="UP001291623"/>
    </source>
</evidence>
<organism evidence="10 11">
    <name type="scientific">Anisodus tanguticus</name>
    <dbReference type="NCBI Taxonomy" id="243964"/>
    <lineage>
        <taxon>Eukaryota</taxon>
        <taxon>Viridiplantae</taxon>
        <taxon>Streptophyta</taxon>
        <taxon>Embryophyta</taxon>
        <taxon>Tracheophyta</taxon>
        <taxon>Spermatophyta</taxon>
        <taxon>Magnoliopsida</taxon>
        <taxon>eudicotyledons</taxon>
        <taxon>Gunneridae</taxon>
        <taxon>Pentapetalae</taxon>
        <taxon>asterids</taxon>
        <taxon>lamiids</taxon>
        <taxon>Solanales</taxon>
        <taxon>Solanaceae</taxon>
        <taxon>Solanoideae</taxon>
        <taxon>Hyoscyameae</taxon>
        <taxon>Anisodus</taxon>
    </lineage>
</organism>
<evidence type="ECO:0000256" key="1">
    <source>
        <dbReference type="ARBA" id="ARBA00004141"/>
    </source>
</evidence>
<keyword evidence="6" id="KW-1133">Transmembrane helix</keyword>
<evidence type="ECO:0000256" key="5">
    <source>
        <dbReference type="ARBA" id="ARBA00022737"/>
    </source>
</evidence>
<proteinExistence type="inferred from homology"/>
<dbReference type="GO" id="GO:0016020">
    <property type="term" value="C:membrane"/>
    <property type="evidence" value="ECO:0007669"/>
    <property type="project" value="UniProtKB-SubCell"/>
</dbReference>
<evidence type="ECO:0000256" key="2">
    <source>
        <dbReference type="ARBA" id="ARBA00006375"/>
    </source>
</evidence>
<evidence type="ECO:0000256" key="3">
    <source>
        <dbReference type="ARBA" id="ARBA00022448"/>
    </source>
</evidence>
<feature type="repeat" description="Solcar" evidence="8">
    <location>
        <begin position="204"/>
        <end position="289"/>
    </location>
</feature>
<feature type="repeat" description="Solcar" evidence="8">
    <location>
        <begin position="108"/>
        <end position="192"/>
    </location>
</feature>
<keyword evidence="3 9" id="KW-0813">Transport</keyword>
<comment type="caution">
    <text evidence="10">The sequence shown here is derived from an EMBL/GenBank/DDBJ whole genome shotgun (WGS) entry which is preliminary data.</text>
</comment>
<dbReference type="InterPro" id="IPR023395">
    <property type="entry name" value="MCP_dom_sf"/>
</dbReference>
<dbReference type="AlphaFoldDB" id="A0AAE1UTU7"/>
<feature type="repeat" description="Solcar" evidence="8">
    <location>
        <begin position="16"/>
        <end position="100"/>
    </location>
</feature>
<dbReference type="InterPro" id="IPR050391">
    <property type="entry name" value="Mito_Metabolite_Transporter"/>
</dbReference>
<evidence type="ECO:0000256" key="7">
    <source>
        <dbReference type="ARBA" id="ARBA00023136"/>
    </source>
</evidence>
<protein>
    <recommendedName>
        <fullName evidence="12">Mitochondrial dicarboxylate carrier</fullName>
    </recommendedName>
</protein>
<dbReference type="Proteomes" id="UP001291623">
    <property type="component" value="Unassembled WGS sequence"/>
</dbReference>
<sequence>MSSDSLINTIQPQPELKRVAYWYFGGLASAGAACCTHPLDLLKVLLQTKGKTEGNLFVTTFKIIKEQGVLALYNGLSASLLRQLTYSTVRFGIYETAKKSLTQDGSKMPFLQAVSLAAVAGSVGGFVGSPADLVNVRMQNDIKLPLEERRNIYKIIRNEGFTKLFNGSLMATCRAMLVTIGQLSMYDQYKYLLLNNFSQYFDGDGLTTHFTASLLAGASATTITQPLDVMKTRLMNAAQGEYRSVPHCALSIFKEKGLFGFFTGYIPAFVRLAPHTILTFIFFEQLRLNFGYFQ</sequence>
<dbReference type="InterPro" id="IPR018108">
    <property type="entry name" value="MCP_transmembrane"/>
</dbReference>